<dbReference type="Proteomes" id="UP000033423">
    <property type="component" value="Unassembled WGS sequence"/>
</dbReference>
<dbReference type="EMBL" id="LACI01001341">
    <property type="protein sequence ID" value="KJU84666.1"/>
    <property type="molecule type" value="Genomic_DNA"/>
</dbReference>
<gene>
    <name evidence="1" type="ORF">MBAV_003140</name>
</gene>
<evidence type="ECO:0000313" key="1">
    <source>
        <dbReference type="EMBL" id="KJU84666.1"/>
    </source>
</evidence>
<dbReference type="AlphaFoldDB" id="A0A0F3GRY6"/>
<protein>
    <submittedName>
        <fullName evidence="1">Uncharacterized protein</fullName>
    </submittedName>
</protein>
<organism evidence="1 2">
    <name type="scientific">Candidatus Magnetobacterium bavaricum</name>
    <dbReference type="NCBI Taxonomy" id="29290"/>
    <lineage>
        <taxon>Bacteria</taxon>
        <taxon>Pseudomonadati</taxon>
        <taxon>Nitrospirota</taxon>
        <taxon>Thermodesulfovibrionia</taxon>
        <taxon>Thermodesulfovibrionales</taxon>
        <taxon>Candidatus Magnetobacteriaceae</taxon>
        <taxon>Candidatus Magnetobacterium</taxon>
    </lineage>
</organism>
<reference evidence="1 2" key="1">
    <citation type="submission" date="2015-02" db="EMBL/GenBank/DDBJ databases">
        <title>Single-cell genomics of uncultivated deep-branching MTB reveals a conserved set of magnetosome genes.</title>
        <authorList>
            <person name="Kolinko S."/>
            <person name="Richter M."/>
            <person name="Glockner F.O."/>
            <person name="Brachmann A."/>
            <person name="Schuler D."/>
        </authorList>
    </citation>
    <scope>NUCLEOTIDE SEQUENCE [LARGE SCALE GENOMIC DNA]</scope>
    <source>
        <strain evidence="1">TM-1</strain>
    </source>
</reference>
<name>A0A0F3GRY6_9BACT</name>
<sequence length="123" mass="14314">MQQMKGISLMDDVATTLTEPAGVEVADEKAEFIARYELEGAINIACELISELFPDFEIKTALDIEFEELTKYTYLDIQMKPLVEIETSDIETLVDKYEELQIKFHERVERKHTSKMLFSMDFH</sequence>
<evidence type="ECO:0000313" key="2">
    <source>
        <dbReference type="Proteomes" id="UP000033423"/>
    </source>
</evidence>
<accession>A0A0F3GRY6</accession>
<proteinExistence type="predicted"/>
<keyword evidence="2" id="KW-1185">Reference proteome</keyword>
<comment type="caution">
    <text evidence="1">The sequence shown here is derived from an EMBL/GenBank/DDBJ whole genome shotgun (WGS) entry which is preliminary data.</text>
</comment>